<dbReference type="GO" id="GO:0000976">
    <property type="term" value="F:transcription cis-regulatory region binding"/>
    <property type="evidence" value="ECO:0007669"/>
    <property type="project" value="TreeGrafter"/>
</dbReference>
<dbReference type="PROSITE" id="PS00356">
    <property type="entry name" value="HTH_LACI_1"/>
    <property type="match status" value="1"/>
</dbReference>
<gene>
    <name evidence="5" type="ORF">BA20089_05570</name>
</gene>
<organism evidence="5 6">
    <name type="scientific">Bifidobacterium asteroides DSM 20089</name>
    <dbReference type="NCBI Taxonomy" id="1437594"/>
    <lineage>
        <taxon>Bacteria</taxon>
        <taxon>Bacillati</taxon>
        <taxon>Actinomycetota</taxon>
        <taxon>Actinomycetes</taxon>
        <taxon>Bifidobacteriales</taxon>
        <taxon>Bifidobacteriaceae</taxon>
        <taxon>Bifidobacterium</taxon>
    </lineage>
</organism>
<dbReference type="SUPFAM" id="SSF47413">
    <property type="entry name" value="lambda repressor-like DNA-binding domains"/>
    <property type="match status" value="1"/>
</dbReference>
<dbReference type="SMART" id="SM00354">
    <property type="entry name" value="HTH_LACI"/>
    <property type="match status" value="1"/>
</dbReference>
<evidence type="ECO:0000313" key="5">
    <source>
        <dbReference type="EMBL" id="ATO41652.1"/>
    </source>
</evidence>
<dbReference type="Gene3D" id="1.10.260.40">
    <property type="entry name" value="lambda repressor-like DNA-binding domains"/>
    <property type="match status" value="1"/>
</dbReference>
<dbReference type="CDD" id="cd06267">
    <property type="entry name" value="PBP1_LacI_sugar_binding-like"/>
    <property type="match status" value="1"/>
</dbReference>
<dbReference type="Pfam" id="PF00356">
    <property type="entry name" value="LacI"/>
    <property type="match status" value="1"/>
</dbReference>
<evidence type="ECO:0000259" key="4">
    <source>
        <dbReference type="PROSITE" id="PS50932"/>
    </source>
</evidence>
<keyword evidence="1" id="KW-0805">Transcription regulation</keyword>
<accession>A0AAD0AAB7</accession>
<evidence type="ECO:0000256" key="3">
    <source>
        <dbReference type="ARBA" id="ARBA00023163"/>
    </source>
</evidence>
<dbReference type="GO" id="GO:0003700">
    <property type="term" value="F:DNA-binding transcription factor activity"/>
    <property type="evidence" value="ECO:0007669"/>
    <property type="project" value="TreeGrafter"/>
</dbReference>
<dbReference type="InterPro" id="IPR046335">
    <property type="entry name" value="LacI/GalR-like_sensor"/>
</dbReference>
<dbReference type="InterPro" id="IPR010982">
    <property type="entry name" value="Lambda_DNA-bd_dom_sf"/>
</dbReference>
<evidence type="ECO:0000313" key="6">
    <source>
        <dbReference type="Proteomes" id="UP000224056"/>
    </source>
</evidence>
<reference evidence="5 6" key="1">
    <citation type="submission" date="2016-10" db="EMBL/GenBank/DDBJ databases">
        <title>The whole genome sequencing and assembly of B. asteroides DSM 20089 strain.</title>
        <authorList>
            <person name="Lee Y.-J."/>
            <person name="Park M.-K."/>
            <person name="Yi H."/>
            <person name="Bahn Y.-S."/>
            <person name="Kim J.F."/>
            <person name="Lee D.-W."/>
        </authorList>
    </citation>
    <scope>NUCLEOTIDE SEQUENCE [LARGE SCALE GENOMIC DNA]</scope>
    <source>
        <strain evidence="5 6">DSM 20089</strain>
    </source>
</reference>
<keyword evidence="3" id="KW-0804">Transcription</keyword>
<evidence type="ECO:0000256" key="1">
    <source>
        <dbReference type="ARBA" id="ARBA00023015"/>
    </source>
</evidence>
<dbReference type="Proteomes" id="UP000224056">
    <property type="component" value="Chromosome"/>
</dbReference>
<dbReference type="PROSITE" id="PS50932">
    <property type="entry name" value="HTH_LACI_2"/>
    <property type="match status" value="1"/>
</dbReference>
<dbReference type="Gene3D" id="3.40.50.2300">
    <property type="match status" value="2"/>
</dbReference>
<sequence length="347" mass="37427">MDDRIDEVMEMGEPTIHDVAAQAGVSAATVSRALNGGLVKSQTRERVRAVAQTLGYRSGSSPRRSSTARAESIGILVTDIGNFYFADLFKGLLTVAHQHSCQLIVDDLNVENADEVVDRATAATAGQIVIAPRLEADMLRARFDPAKTVLVSRQLEGYATACADDREGMVQAMRHMASLGHRRVAYVGGSEGSWTNAKRREAFLACADQFGLESTILGPFEPSYGGGINACDAVMLEHDLTGIVVFNDLMATGLLGGLLERGVRVPEDLSLIGFDNSVLSRVVRPRLTTVDVRQERLGSSAMRILLDMLHEGQAEDDTLRGDQSQGLVIPEMLITRDSTAVPSAKSR</sequence>
<evidence type="ECO:0000256" key="2">
    <source>
        <dbReference type="ARBA" id="ARBA00023125"/>
    </source>
</evidence>
<dbReference type="InterPro" id="IPR000843">
    <property type="entry name" value="HTH_LacI"/>
</dbReference>
<dbReference type="InterPro" id="IPR028082">
    <property type="entry name" value="Peripla_BP_I"/>
</dbReference>
<name>A0AAD0AAB7_9BIFI</name>
<dbReference type="PANTHER" id="PTHR30146:SF155">
    <property type="entry name" value="ALANINE RACEMASE"/>
    <property type="match status" value="1"/>
</dbReference>
<dbReference type="PANTHER" id="PTHR30146">
    <property type="entry name" value="LACI-RELATED TRANSCRIPTIONAL REPRESSOR"/>
    <property type="match status" value="1"/>
</dbReference>
<dbReference type="EMBL" id="CP017696">
    <property type="protein sequence ID" value="ATO41652.1"/>
    <property type="molecule type" value="Genomic_DNA"/>
</dbReference>
<dbReference type="AlphaFoldDB" id="A0AAD0AAB7"/>
<keyword evidence="2" id="KW-0238">DNA-binding</keyword>
<dbReference type="CDD" id="cd01392">
    <property type="entry name" value="HTH_LacI"/>
    <property type="match status" value="1"/>
</dbReference>
<feature type="domain" description="HTH lacI-type" evidence="4">
    <location>
        <begin position="14"/>
        <end position="67"/>
    </location>
</feature>
<dbReference type="Pfam" id="PF13377">
    <property type="entry name" value="Peripla_BP_3"/>
    <property type="match status" value="1"/>
</dbReference>
<protein>
    <recommendedName>
        <fullName evidence="4">HTH lacI-type domain-containing protein</fullName>
    </recommendedName>
</protein>
<dbReference type="RefSeq" id="WP_033510918.1">
    <property type="nucleotide sequence ID" value="NZ_JDTU01000007.1"/>
</dbReference>
<dbReference type="SUPFAM" id="SSF53822">
    <property type="entry name" value="Periplasmic binding protein-like I"/>
    <property type="match status" value="1"/>
</dbReference>
<dbReference type="PRINTS" id="PR00036">
    <property type="entry name" value="HTHLACI"/>
</dbReference>
<proteinExistence type="predicted"/>